<dbReference type="Proteomes" id="UP000799436">
    <property type="component" value="Unassembled WGS sequence"/>
</dbReference>
<organism evidence="2 3">
    <name type="scientific">Teratosphaeria nubilosa</name>
    <dbReference type="NCBI Taxonomy" id="161662"/>
    <lineage>
        <taxon>Eukaryota</taxon>
        <taxon>Fungi</taxon>
        <taxon>Dikarya</taxon>
        <taxon>Ascomycota</taxon>
        <taxon>Pezizomycotina</taxon>
        <taxon>Dothideomycetes</taxon>
        <taxon>Dothideomycetidae</taxon>
        <taxon>Mycosphaerellales</taxon>
        <taxon>Teratosphaeriaceae</taxon>
        <taxon>Teratosphaeria</taxon>
    </lineage>
</organism>
<dbReference type="AlphaFoldDB" id="A0A6G1KUU8"/>
<protein>
    <submittedName>
        <fullName evidence="2">Uncharacterized protein</fullName>
    </submittedName>
</protein>
<reference evidence="2" key="1">
    <citation type="journal article" date="2020" name="Stud. Mycol.">
        <title>101 Dothideomycetes genomes: a test case for predicting lifestyles and emergence of pathogens.</title>
        <authorList>
            <person name="Haridas S."/>
            <person name="Albert R."/>
            <person name="Binder M."/>
            <person name="Bloem J."/>
            <person name="Labutti K."/>
            <person name="Salamov A."/>
            <person name="Andreopoulos B."/>
            <person name="Baker S."/>
            <person name="Barry K."/>
            <person name="Bills G."/>
            <person name="Bluhm B."/>
            <person name="Cannon C."/>
            <person name="Castanera R."/>
            <person name="Culley D."/>
            <person name="Daum C."/>
            <person name="Ezra D."/>
            <person name="Gonzalez J."/>
            <person name="Henrissat B."/>
            <person name="Kuo A."/>
            <person name="Liang C."/>
            <person name="Lipzen A."/>
            <person name="Lutzoni F."/>
            <person name="Magnuson J."/>
            <person name="Mondo S."/>
            <person name="Nolan M."/>
            <person name="Ohm R."/>
            <person name="Pangilinan J."/>
            <person name="Park H.-J."/>
            <person name="Ramirez L."/>
            <person name="Alfaro M."/>
            <person name="Sun H."/>
            <person name="Tritt A."/>
            <person name="Yoshinaga Y."/>
            <person name="Zwiers L.-H."/>
            <person name="Turgeon B."/>
            <person name="Goodwin S."/>
            <person name="Spatafora J."/>
            <person name="Crous P."/>
            <person name="Grigoriev I."/>
        </authorList>
    </citation>
    <scope>NUCLEOTIDE SEQUENCE</scope>
    <source>
        <strain evidence="2">CBS 116005</strain>
    </source>
</reference>
<name>A0A6G1KUU8_9PEZI</name>
<evidence type="ECO:0000313" key="2">
    <source>
        <dbReference type="EMBL" id="KAF2764180.1"/>
    </source>
</evidence>
<gene>
    <name evidence="2" type="ORF">EJ03DRAFT_35510</name>
</gene>
<evidence type="ECO:0000313" key="3">
    <source>
        <dbReference type="Proteomes" id="UP000799436"/>
    </source>
</evidence>
<accession>A0A6G1KUU8</accession>
<evidence type="ECO:0000256" key="1">
    <source>
        <dbReference type="SAM" id="MobiDB-lite"/>
    </source>
</evidence>
<feature type="compositionally biased region" description="Polar residues" evidence="1">
    <location>
        <begin position="72"/>
        <end position="85"/>
    </location>
</feature>
<keyword evidence="3" id="KW-1185">Reference proteome</keyword>
<dbReference type="EMBL" id="ML995935">
    <property type="protein sequence ID" value="KAF2764180.1"/>
    <property type="molecule type" value="Genomic_DNA"/>
</dbReference>
<proteinExistence type="predicted"/>
<feature type="region of interest" description="Disordered" evidence="1">
    <location>
        <begin position="72"/>
        <end position="102"/>
    </location>
</feature>
<sequence>MTLIALSITIDVSPAVSAGSQSTVISELSIIAWILVDSTDLDHQIRLYQHRRTVGSVVKPHHRVHSVTVRTPPQISVGTTPNQPHATFLADDTSTSSPSGKRVNITRSALRGCSLVGIYTNARQKKA</sequence>